<evidence type="ECO:0000256" key="10">
    <source>
        <dbReference type="ARBA" id="ARBA00023172"/>
    </source>
</evidence>
<feature type="active site" evidence="13">
    <location>
        <position position="7"/>
    </location>
</feature>
<evidence type="ECO:0000256" key="3">
    <source>
        <dbReference type="ARBA" id="ARBA00022722"/>
    </source>
</evidence>
<evidence type="ECO:0000256" key="2">
    <source>
        <dbReference type="ARBA" id="ARBA00022490"/>
    </source>
</evidence>
<dbReference type="GO" id="GO:0003677">
    <property type="term" value="F:DNA binding"/>
    <property type="evidence" value="ECO:0007669"/>
    <property type="project" value="UniProtKB-KW"/>
</dbReference>
<feature type="binding site" evidence="13">
    <location>
        <position position="7"/>
    </location>
    <ligand>
        <name>Mg(2+)</name>
        <dbReference type="ChEBI" id="CHEBI:18420"/>
        <label>1</label>
    </ligand>
</feature>
<dbReference type="FunFam" id="3.30.420.10:FF:000002">
    <property type="entry name" value="Crossover junction endodeoxyribonuclease RuvC"/>
    <property type="match status" value="1"/>
</dbReference>
<dbReference type="PROSITE" id="PS01321">
    <property type="entry name" value="RUVC"/>
    <property type="match status" value="1"/>
</dbReference>
<evidence type="ECO:0000313" key="16">
    <source>
        <dbReference type="Proteomes" id="UP000446768"/>
    </source>
</evidence>
<dbReference type="InterPro" id="IPR020563">
    <property type="entry name" value="X-over_junc_endoDNase_Mg_BS"/>
</dbReference>
<dbReference type="CDD" id="cd16962">
    <property type="entry name" value="RuvC"/>
    <property type="match status" value="1"/>
</dbReference>
<comment type="catalytic activity">
    <reaction evidence="12 13">
        <text>Endonucleolytic cleavage at a junction such as a reciprocal single-stranded crossover between two homologous DNA duplexes (Holliday junction).</text>
        <dbReference type="EC" id="3.1.21.10"/>
    </reaction>
</comment>
<keyword evidence="4 13" id="KW-0479">Metal-binding</keyword>
<keyword evidence="9 13" id="KW-0238">DNA-binding</keyword>
<evidence type="ECO:0000256" key="11">
    <source>
        <dbReference type="ARBA" id="ARBA00023204"/>
    </source>
</evidence>
<keyword evidence="10 13" id="KW-0233">DNA recombination</keyword>
<dbReference type="Pfam" id="PF02075">
    <property type="entry name" value="RuvC"/>
    <property type="match status" value="1"/>
</dbReference>
<gene>
    <name evidence="13 15" type="primary">ruvC</name>
    <name evidence="15" type="ORF">GJ700_15935</name>
</gene>
<keyword evidence="11 13" id="KW-0234">DNA repair</keyword>
<feature type="active site" evidence="13">
    <location>
        <position position="138"/>
    </location>
</feature>
<keyword evidence="8 13" id="KW-0460">Magnesium</keyword>
<dbReference type="HAMAP" id="MF_00034">
    <property type="entry name" value="RuvC"/>
    <property type="match status" value="1"/>
</dbReference>
<dbReference type="PANTHER" id="PTHR30194:SF3">
    <property type="entry name" value="CROSSOVER JUNCTION ENDODEOXYRIBONUCLEASE RUVC"/>
    <property type="match status" value="1"/>
</dbReference>
<evidence type="ECO:0000256" key="13">
    <source>
        <dbReference type="HAMAP-Rule" id="MF_00034"/>
    </source>
</evidence>
<feature type="active site" evidence="13">
    <location>
        <position position="66"/>
    </location>
</feature>
<keyword evidence="6 13" id="KW-0227">DNA damage</keyword>
<accession>A0A7X2LTD3</accession>
<keyword evidence="2 13" id="KW-0963">Cytoplasm</keyword>
<dbReference type="InterPro" id="IPR036397">
    <property type="entry name" value="RNaseH_sf"/>
</dbReference>
<protein>
    <recommendedName>
        <fullName evidence="13 14">Crossover junction endodeoxyribonuclease RuvC</fullName>
        <ecNumber evidence="13 14">3.1.21.10</ecNumber>
    </recommendedName>
    <alternativeName>
        <fullName evidence="13">Holliday junction nuclease RuvC</fullName>
    </alternativeName>
    <alternativeName>
        <fullName evidence="13">Holliday junction resolvase RuvC</fullName>
    </alternativeName>
</protein>
<evidence type="ECO:0000256" key="8">
    <source>
        <dbReference type="ARBA" id="ARBA00022842"/>
    </source>
</evidence>
<evidence type="ECO:0000256" key="4">
    <source>
        <dbReference type="ARBA" id="ARBA00022723"/>
    </source>
</evidence>
<comment type="cofactor">
    <cofactor evidence="13">
        <name>Mg(2+)</name>
        <dbReference type="ChEBI" id="CHEBI:18420"/>
    </cofactor>
    <text evidence="13">Binds 2 Mg(2+) ion per subunit.</text>
</comment>
<keyword evidence="16" id="KW-1185">Reference proteome</keyword>
<evidence type="ECO:0000256" key="6">
    <source>
        <dbReference type="ARBA" id="ARBA00022763"/>
    </source>
</evidence>
<evidence type="ECO:0000256" key="7">
    <source>
        <dbReference type="ARBA" id="ARBA00022801"/>
    </source>
</evidence>
<keyword evidence="3 13" id="KW-0540">Nuclease</keyword>
<dbReference type="EC" id="3.1.21.10" evidence="13 14"/>
<feature type="binding site" evidence="13">
    <location>
        <position position="138"/>
    </location>
    <ligand>
        <name>Mg(2+)</name>
        <dbReference type="ChEBI" id="CHEBI:18420"/>
        <label>1</label>
    </ligand>
</feature>
<dbReference type="GO" id="GO:0008821">
    <property type="term" value="F:crossover junction DNA endonuclease activity"/>
    <property type="evidence" value="ECO:0007669"/>
    <property type="project" value="UniProtKB-UniRule"/>
</dbReference>
<keyword evidence="7 13" id="KW-0378">Hydrolase</keyword>
<keyword evidence="5 13" id="KW-0255">Endonuclease</keyword>
<evidence type="ECO:0000256" key="9">
    <source>
        <dbReference type="ARBA" id="ARBA00023125"/>
    </source>
</evidence>
<dbReference type="NCBIfam" id="TIGR00228">
    <property type="entry name" value="ruvC"/>
    <property type="match status" value="1"/>
</dbReference>
<comment type="caution">
    <text evidence="15">The sequence shown here is derived from an EMBL/GenBank/DDBJ whole genome shotgun (WGS) entry which is preliminary data.</text>
</comment>
<dbReference type="GO" id="GO:0006310">
    <property type="term" value="P:DNA recombination"/>
    <property type="evidence" value="ECO:0007669"/>
    <property type="project" value="UniProtKB-UniRule"/>
</dbReference>
<comment type="function">
    <text evidence="13">The RuvA-RuvB-RuvC complex processes Holliday junction (HJ) DNA during genetic recombination and DNA repair. Endonuclease that resolves HJ intermediates. Cleaves cruciform DNA by making single-stranded nicks across the HJ at symmetrical positions within the homologous arms, yielding a 5'-phosphate and a 3'-hydroxyl group; requires a central core of homology in the junction. The consensus cleavage sequence is 5'-(A/T)TT(C/G)-3'. Cleavage occurs on the 3'-side of the TT dinucleotide at the point of strand exchange. HJ branch migration catalyzed by RuvA-RuvB allows RuvC to scan DNA until it finds its consensus sequence, where it cleaves and resolves the cruciform DNA.</text>
</comment>
<dbReference type="PRINTS" id="PR00696">
    <property type="entry name" value="RSOLVASERUVC"/>
</dbReference>
<evidence type="ECO:0000256" key="5">
    <source>
        <dbReference type="ARBA" id="ARBA00022759"/>
    </source>
</evidence>
<dbReference type="Gene3D" id="3.30.420.10">
    <property type="entry name" value="Ribonuclease H-like superfamily/Ribonuclease H"/>
    <property type="match status" value="1"/>
</dbReference>
<evidence type="ECO:0000256" key="12">
    <source>
        <dbReference type="ARBA" id="ARBA00029354"/>
    </source>
</evidence>
<sequence>MIILGIDPGLRTTGFGVIHKHGHKLRYIASGTIKSGEGELPARLKVILDGVAEVAATYKPDCAAIEKVFVNVNPQSTLLLGQARGAAICALVSHGLPVAEYSPTQLKQAVVGTGRAAKEQVQDMVARLLALPGLPGTDAADALGVAICHAHSLDMVAIAGAAQALQILQGSKPARRSLRAVAAGIANDPVVPVAAKRTVRGATSSATAIDLGALRMRRGRLVG</sequence>
<evidence type="ECO:0000256" key="14">
    <source>
        <dbReference type="NCBIfam" id="TIGR00228"/>
    </source>
</evidence>
<comment type="subcellular location">
    <subcellularLocation>
        <location evidence="13">Cytoplasm</location>
    </subcellularLocation>
</comment>
<evidence type="ECO:0000313" key="15">
    <source>
        <dbReference type="EMBL" id="MRV73201.1"/>
    </source>
</evidence>
<reference evidence="15 16" key="1">
    <citation type="submission" date="2019-11" db="EMBL/GenBank/DDBJ databases">
        <title>Novel species isolated from a subtropical stream in China.</title>
        <authorList>
            <person name="Lu H."/>
        </authorList>
    </citation>
    <scope>NUCLEOTIDE SEQUENCE [LARGE SCALE GENOMIC DNA]</scope>
    <source>
        <strain evidence="15 16">FT92W</strain>
    </source>
</reference>
<dbReference type="InterPro" id="IPR002176">
    <property type="entry name" value="X-over_junc_endoDNase_RuvC"/>
</dbReference>
<evidence type="ECO:0000256" key="1">
    <source>
        <dbReference type="ARBA" id="ARBA00009518"/>
    </source>
</evidence>
<dbReference type="AlphaFoldDB" id="A0A7X2LTD3"/>
<dbReference type="GO" id="GO:0005737">
    <property type="term" value="C:cytoplasm"/>
    <property type="evidence" value="ECO:0007669"/>
    <property type="project" value="UniProtKB-SubCell"/>
</dbReference>
<name>A0A7X2LTD3_9BURK</name>
<comment type="similarity">
    <text evidence="1 13">Belongs to the RuvC family.</text>
</comment>
<dbReference type="PANTHER" id="PTHR30194">
    <property type="entry name" value="CROSSOVER JUNCTION ENDODEOXYRIBONUCLEASE RUVC"/>
    <property type="match status" value="1"/>
</dbReference>
<dbReference type="GO" id="GO:0000287">
    <property type="term" value="F:magnesium ion binding"/>
    <property type="evidence" value="ECO:0007669"/>
    <property type="project" value="UniProtKB-UniRule"/>
</dbReference>
<comment type="subunit">
    <text evidence="13">Homodimer which binds Holliday junction (HJ) DNA. The HJ becomes 2-fold symmetrical on binding to RuvC with unstacked arms; it has a different conformation from HJ DNA in complex with RuvA. In the full resolvosome a probable DNA-RuvA(4)-RuvB(12)-RuvC(2) complex forms which resolves the HJ.</text>
</comment>
<dbReference type="GO" id="GO:0006281">
    <property type="term" value="P:DNA repair"/>
    <property type="evidence" value="ECO:0007669"/>
    <property type="project" value="UniProtKB-UniRule"/>
</dbReference>
<dbReference type="InterPro" id="IPR012337">
    <property type="entry name" value="RNaseH-like_sf"/>
</dbReference>
<dbReference type="GO" id="GO:0048476">
    <property type="term" value="C:Holliday junction resolvase complex"/>
    <property type="evidence" value="ECO:0007669"/>
    <property type="project" value="UniProtKB-UniRule"/>
</dbReference>
<feature type="binding site" evidence="13">
    <location>
        <position position="66"/>
    </location>
    <ligand>
        <name>Mg(2+)</name>
        <dbReference type="ChEBI" id="CHEBI:18420"/>
        <label>2</label>
    </ligand>
</feature>
<dbReference type="SUPFAM" id="SSF53098">
    <property type="entry name" value="Ribonuclease H-like"/>
    <property type="match status" value="1"/>
</dbReference>
<dbReference type="Proteomes" id="UP000446768">
    <property type="component" value="Unassembled WGS sequence"/>
</dbReference>
<dbReference type="EMBL" id="WKJJ01000009">
    <property type="protein sequence ID" value="MRV73201.1"/>
    <property type="molecule type" value="Genomic_DNA"/>
</dbReference>
<proteinExistence type="inferred from homology"/>
<organism evidence="15 16">
    <name type="scientific">Pseudoduganella rivuli</name>
    <dbReference type="NCBI Taxonomy" id="2666085"/>
    <lineage>
        <taxon>Bacteria</taxon>
        <taxon>Pseudomonadati</taxon>
        <taxon>Pseudomonadota</taxon>
        <taxon>Betaproteobacteria</taxon>
        <taxon>Burkholderiales</taxon>
        <taxon>Oxalobacteraceae</taxon>
        <taxon>Telluria group</taxon>
        <taxon>Pseudoduganella</taxon>
    </lineage>
</organism>